<evidence type="ECO:0000313" key="2">
    <source>
        <dbReference type="Proteomes" id="UP000189627"/>
    </source>
</evidence>
<proteinExistence type="predicted"/>
<name>A0A1U9UR07_CUPNE</name>
<organism evidence="1 2">
    <name type="scientific">Cupriavidus necator</name>
    <name type="common">Alcaligenes eutrophus</name>
    <name type="synonym">Ralstonia eutropha</name>
    <dbReference type="NCBI Taxonomy" id="106590"/>
    <lineage>
        <taxon>Bacteria</taxon>
        <taxon>Pseudomonadati</taxon>
        <taxon>Pseudomonadota</taxon>
        <taxon>Betaproteobacteria</taxon>
        <taxon>Burkholderiales</taxon>
        <taxon>Burkholderiaceae</taxon>
        <taxon>Cupriavidus</taxon>
    </lineage>
</organism>
<gene>
    <name evidence="1" type="ORF">BJN34_14355</name>
</gene>
<dbReference type="EMBL" id="CP017757">
    <property type="protein sequence ID" value="AQV95060.1"/>
    <property type="molecule type" value="Genomic_DNA"/>
</dbReference>
<sequence>MSNEVNISQIASGTLDPGHGWEFYVPRPDYQAQIGKVAFFTAVPDASFDIVLEGYPEHRDIEITRTWNTVWSSLTAQGVAQGYIDHVFQRNVTVENLGPITTAFYVLVAETDN</sequence>
<reference evidence="2" key="1">
    <citation type="submission" date="2017-02" db="EMBL/GenBank/DDBJ databases">
        <title>Complete genome sequence of Cupriavidus necator strain NH9, a 3-chlorobenzoate degrader.</title>
        <authorList>
            <person name="Moriuchi R."/>
            <person name="Dohra H."/>
            <person name="Ogawa N."/>
        </authorList>
    </citation>
    <scope>NUCLEOTIDE SEQUENCE [LARGE SCALE GENOMIC DNA]</scope>
    <source>
        <strain evidence="2">NH9</strain>
    </source>
</reference>
<dbReference type="Proteomes" id="UP000189627">
    <property type="component" value="Chromosome 1"/>
</dbReference>
<dbReference type="KEGG" id="cuh:BJN34_14355"/>
<dbReference type="RefSeq" id="WP_078197210.1">
    <property type="nucleotide sequence ID" value="NZ_CP017757.2"/>
</dbReference>
<accession>A0A1U9UR07</accession>
<evidence type="ECO:0000313" key="1">
    <source>
        <dbReference type="EMBL" id="AQV95060.1"/>
    </source>
</evidence>
<protein>
    <submittedName>
        <fullName evidence="1">Uncharacterized protein</fullName>
    </submittedName>
</protein>
<dbReference type="AlphaFoldDB" id="A0A1U9UR07"/>